<dbReference type="Proteomes" id="UP000478090">
    <property type="component" value="Unassembled WGS sequence"/>
</dbReference>
<sequence length="106" mass="10938">MDMQTRMHEQLSALADGELDESERELALAALATPDGQQYWRACHLIRVALQADAGAAATAIDGGAFQSRLARRLAAEPAYGRRTAAAGGEAADAGGTDAPSSATLP</sequence>
<dbReference type="InterPro" id="IPR005572">
    <property type="entry name" value="Anti-sigma_E_RseA_N"/>
</dbReference>
<protein>
    <submittedName>
        <fullName evidence="3">Transcriptional regulator</fullName>
    </submittedName>
</protein>
<feature type="domain" description="Anti sigma-E protein RseA N-terminal" evidence="2">
    <location>
        <begin position="8"/>
        <end position="86"/>
    </location>
</feature>
<dbReference type="Pfam" id="PF03872">
    <property type="entry name" value="RseA_N"/>
    <property type="match status" value="1"/>
</dbReference>
<evidence type="ECO:0000259" key="2">
    <source>
        <dbReference type="Pfam" id="PF03872"/>
    </source>
</evidence>
<organism evidence="3 4">
    <name type="scientific">Duganella qianjiadongensis</name>
    <dbReference type="NCBI Taxonomy" id="2692176"/>
    <lineage>
        <taxon>Bacteria</taxon>
        <taxon>Pseudomonadati</taxon>
        <taxon>Pseudomonadota</taxon>
        <taxon>Betaproteobacteria</taxon>
        <taxon>Burkholderiales</taxon>
        <taxon>Oxalobacteraceae</taxon>
        <taxon>Telluria group</taxon>
        <taxon>Duganella</taxon>
    </lineage>
</organism>
<dbReference type="Gene3D" id="1.10.10.880">
    <property type="entry name" value="Anti sigma-E protein RseA, N-terminal domain"/>
    <property type="match status" value="1"/>
</dbReference>
<accession>A0ABW9VP80</accession>
<feature type="region of interest" description="Disordered" evidence="1">
    <location>
        <begin position="82"/>
        <end position="106"/>
    </location>
</feature>
<dbReference type="EMBL" id="WWCM01000016">
    <property type="protein sequence ID" value="MYM41374.1"/>
    <property type="molecule type" value="Genomic_DNA"/>
</dbReference>
<dbReference type="SUPFAM" id="SSF89069">
    <property type="entry name" value="N-terminal, cytoplasmic domain of anti-sigmaE factor RseA"/>
    <property type="match status" value="1"/>
</dbReference>
<keyword evidence="4" id="KW-1185">Reference proteome</keyword>
<reference evidence="3 4" key="1">
    <citation type="submission" date="2019-12" db="EMBL/GenBank/DDBJ databases">
        <title>Novel species isolated from a subtropical stream in China.</title>
        <authorList>
            <person name="Lu H."/>
        </authorList>
    </citation>
    <scope>NUCLEOTIDE SEQUENCE [LARGE SCALE GENOMIC DNA]</scope>
    <source>
        <strain evidence="3 4">CY13W</strain>
    </source>
</reference>
<proteinExistence type="predicted"/>
<evidence type="ECO:0000313" key="4">
    <source>
        <dbReference type="Proteomes" id="UP000478090"/>
    </source>
</evidence>
<comment type="caution">
    <text evidence="3">The sequence shown here is derived from an EMBL/GenBank/DDBJ whole genome shotgun (WGS) entry which is preliminary data.</text>
</comment>
<evidence type="ECO:0000313" key="3">
    <source>
        <dbReference type="EMBL" id="MYM41374.1"/>
    </source>
</evidence>
<feature type="compositionally biased region" description="Low complexity" evidence="1">
    <location>
        <begin position="82"/>
        <end position="99"/>
    </location>
</feature>
<evidence type="ECO:0000256" key="1">
    <source>
        <dbReference type="SAM" id="MobiDB-lite"/>
    </source>
</evidence>
<gene>
    <name evidence="3" type="ORF">GTP27_18845</name>
</gene>
<name>A0ABW9VP80_9BURK</name>
<dbReference type="InterPro" id="IPR036147">
    <property type="entry name" value="Anti-sigma_E_RseA_N_sf"/>
</dbReference>